<sequence>MNVEIFTTPTCPYCAMVKELLDKASISYVEYNVAVDEESRQRMVQVSGQLGVPVTVFEGNIIVGFDKVAIEDAIAKKKAA</sequence>
<dbReference type="InterPro" id="IPR036249">
    <property type="entry name" value="Thioredoxin-like_sf"/>
</dbReference>
<gene>
    <name evidence="2" type="ORF">LCGC14_1474510</name>
</gene>
<dbReference type="GO" id="GO:0009055">
    <property type="term" value="F:electron transfer activity"/>
    <property type="evidence" value="ECO:0007669"/>
    <property type="project" value="TreeGrafter"/>
</dbReference>
<accession>A0A0F9MD23</accession>
<dbReference type="Gene3D" id="3.40.30.10">
    <property type="entry name" value="Glutaredoxin"/>
    <property type="match status" value="1"/>
</dbReference>
<dbReference type="PANTHER" id="PTHR34386">
    <property type="entry name" value="GLUTAREDOXIN"/>
    <property type="match status" value="1"/>
</dbReference>
<dbReference type="InterPro" id="IPR011767">
    <property type="entry name" value="GLR_AS"/>
</dbReference>
<dbReference type="PANTHER" id="PTHR34386:SF1">
    <property type="entry name" value="GLUTAREDOXIN-LIKE PROTEIN NRDH"/>
    <property type="match status" value="1"/>
</dbReference>
<dbReference type="InterPro" id="IPR002109">
    <property type="entry name" value="Glutaredoxin"/>
</dbReference>
<dbReference type="GO" id="GO:0045454">
    <property type="term" value="P:cell redox homeostasis"/>
    <property type="evidence" value="ECO:0007669"/>
    <property type="project" value="TreeGrafter"/>
</dbReference>
<dbReference type="CDD" id="cd02976">
    <property type="entry name" value="NrdH"/>
    <property type="match status" value="1"/>
</dbReference>
<dbReference type="InterPro" id="IPR051548">
    <property type="entry name" value="Grx-like_ET"/>
</dbReference>
<evidence type="ECO:0000313" key="2">
    <source>
        <dbReference type="EMBL" id="KKM67102.1"/>
    </source>
</evidence>
<evidence type="ECO:0000259" key="1">
    <source>
        <dbReference type="Pfam" id="PF00462"/>
    </source>
</evidence>
<dbReference type="EMBL" id="LAZR01010409">
    <property type="protein sequence ID" value="KKM67102.1"/>
    <property type="molecule type" value="Genomic_DNA"/>
</dbReference>
<dbReference type="PROSITE" id="PS00195">
    <property type="entry name" value="GLUTAREDOXIN_1"/>
    <property type="match status" value="1"/>
</dbReference>
<protein>
    <recommendedName>
        <fullName evidence="1">Glutaredoxin domain-containing protein</fullName>
    </recommendedName>
</protein>
<dbReference type="Pfam" id="PF00462">
    <property type="entry name" value="Glutaredoxin"/>
    <property type="match status" value="1"/>
</dbReference>
<comment type="caution">
    <text evidence="2">The sequence shown here is derived from an EMBL/GenBank/DDBJ whole genome shotgun (WGS) entry which is preliminary data.</text>
</comment>
<dbReference type="SUPFAM" id="SSF52833">
    <property type="entry name" value="Thioredoxin-like"/>
    <property type="match status" value="1"/>
</dbReference>
<name>A0A0F9MD23_9ZZZZ</name>
<feature type="domain" description="Glutaredoxin" evidence="1">
    <location>
        <begin position="3"/>
        <end position="62"/>
    </location>
</feature>
<dbReference type="PROSITE" id="PS51354">
    <property type="entry name" value="GLUTAREDOXIN_2"/>
    <property type="match status" value="1"/>
</dbReference>
<reference evidence="2" key="1">
    <citation type="journal article" date="2015" name="Nature">
        <title>Complex archaea that bridge the gap between prokaryotes and eukaryotes.</title>
        <authorList>
            <person name="Spang A."/>
            <person name="Saw J.H."/>
            <person name="Jorgensen S.L."/>
            <person name="Zaremba-Niedzwiedzka K."/>
            <person name="Martijn J."/>
            <person name="Lind A.E."/>
            <person name="van Eijk R."/>
            <person name="Schleper C."/>
            <person name="Guy L."/>
            <person name="Ettema T.J."/>
        </authorList>
    </citation>
    <scope>NUCLEOTIDE SEQUENCE</scope>
</reference>
<dbReference type="AlphaFoldDB" id="A0A0F9MD23"/>
<organism evidence="2">
    <name type="scientific">marine sediment metagenome</name>
    <dbReference type="NCBI Taxonomy" id="412755"/>
    <lineage>
        <taxon>unclassified sequences</taxon>
        <taxon>metagenomes</taxon>
        <taxon>ecological metagenomes</taxon>
    </lineage>
</organism>
<proteinExistence type="predicted"/>